<comment type="caution">
    <text evidence="1">The sequence shown here is derived from an EMBL/GenBank/DDBJ whole genome shotgun (WGS) entry which is preliminary data.</text>
</comment>
<reference evidence="1 2" key="1">
    <citation type="journal article" date="2024" name="G3 (Bethesda)">
        <title>Genome assembly of Hibiscus sabdariffa L. provides insights into metabolisms of medicinal natural products.</title>
        <authorList>
            <person name="Kim T."/>
        </authorList>
    </citation>
    <scope>NUCLEOTIDE SEQUENCE [LARGE SCALE GENOMIC DNA]</scope>
    <source>
        <strain evidence="1">TK-2024</strain>
        <tissue evidence="1">Old leaves</tissue>
    </source>
</reference>
<gene>
    <name evidence="1" type="ORF">V6N11_059500</name>
</gene>
<keyword evidence="2" id="KW-1185">Reference proteome</keyword>
<accession>A0ABR1ZCL6</accession>
<name>A0ABR1ZCL6_9ROSI</name>
<evidence type="ECO:0000313" key="1">
    <source>
        <dbReference type="EMBL" id="KAK8477940.1"/>
    </source>
</evidence>
<dbReference type="EMBL" id="JBBPBN010001580">
    <property type="protein sequence ID" value="KAK8477940.1"/>
    <property type="molecule type" value="Genomic_DNA"/>
</dbReference>
<dbReference type="Proteomes" id="UP001396334">
    <property type="component" value="Unassembled WGS sequence"/>
</dbReference>
<evidence type="ECO:0000313" key="2">
    <source>
        <dbReference type="Proteomes" id="UP001396334"/>
    </source>
</evidence>
<organism evidence="1 2">
    <name type="scientific">Hibiscus sabdariffa</name>
    <name type="common">roselle</name>
    <dbReference type="NCBI Taxonomy" id="183260"/>
    <lineage>
        <taxon>Eukaryota</taxon>
        <taxon>Viridiplantae</taxon>
        <taxon>Streptophyta</taxon>
        <taxon>Embryophyta</taxon>
        <taxon>Tracheophyta</taxon>
        <taxon>Spermatophyta</taxon>
        <taxon>Magnoliopsida</taxon>
        <taxon>eudicotyledons</taxon>
        <taxon>Gunneridae</taxon>
        <taxon>Pentapetalae</taxon>
        <taxon>rosids</taxon>
        <taxon>malvids</taxon>
        <taxon>Malvales</taxon>
        <taxon>Malvaceae</taxon>
        <taxon>Malvoideae</taxon>
        <taxon>Hibiscus</taxon>
    </lineage>
</organism>
<proteinExistence type="predicted"/>
<sequence length="165" mass="17228">MLSQSQVNGEQGNVQAQADVFSQHGHIVSSHGHIGPNICEGNFGESQVVDDQSGFPANTDEHDGSGASPSDHSLPMHEVDDHSASLHGVADNSSPAVQTGDFDIFSFSSPGVSSAMCPVHNTPCSINSSEWAKSTAGVMIPSINSTRFWCYSSCASGAVSFKNIC</sequence>
<protein>
    <submittedName>
        <fullName evidence="1">Uncharacterized protein</fullName>
    </submittedName>
</protein>